<feature type="domain" description="DUF397" evidence="2">
    <location>
        <begin position="11"/>
        <end position="61"/>
    </location>
</feature>
<gene>
    <name evidence="3" type="ORF">FHX73_112137</name>
</gene>
<comment type="caution">
    <text evidence="3">The sequence shown here is derived from an EMBL/GenBank/DDBJ whole genome shotgun (WGS) entry which is preliminary data.</text>
</comment>
<evidence type="ECO:0000313" key="3">
    <source>
        <dbReference type="EMBL" id="TWF98329.1"/>
    </source>
</evidence>
<organism evidence="3 4">
    <name type="scientific">Kitasatospora viridis</name>
    <dbReference type="NCBI Taxonomy" id="281105"/>
    <lineage>
        <taxon>Bacteria</taxon>
        <taxon>Bacillati</taxon>
        <taxon>Actinomycetota</taxon>
        <taxon>Actinomycetes</taxon>
        <taxon>Kitasatosporales</taxon>
        <taxon>Streptomycetaceae</taxon>
        <taxon>Kitasatospora</taxon>
    </lineage>
</organism>
<dbReference type="AlphaFoldDB" id="A0A561UG40"/>
<name>A0A561UG40_9ACTN</name>
<dbReference type="RefSeq" id="WP_145904779.1">
    <property type="nucleotide sequence ID" value="NZ_BAAAMZ010000046.1"/>
</dbReference>
<sequence length="70" mass="7053">MGSKPLTAESGWHKSSHSGPNGNCVEVAVPAEAVVAVRDSKDPAGPRLHFSPAAWQAFAGAAGGDRLATA</sequence>
<evidence type="ECO:0000313" key="4">
    <source>
        <dbReference type="Proteomes" id="UP000317940"/>
    </source>
</evidence>
<dbReference type="Pfam" id="PF04149">
    <property type="entry name" value="DUF397"/>
    <property type="match status" value="1"/>
</dbReference>
<reference evidence="3 4" key="1">
    <citation type="submission" date="2019-06" db="EMBL/GenBank/DDBJ databases">
        <title>Sequencing the genomes of 1000 actinobacteria strains.</title>
        <authorList>
            <person name="Klenk H.-P."/>
        </authorList>
    </citation>
    <scope>NUCLEOTIDE SEQUENCE [LARGE SCALE GENOMIC DNA]</scope>
    <source>
        <strain evidence="3 4">DSM 44826</strain>
    </source>
</reference>
<keyword evidence="4" id="KW-1185">Reference proteome</keyword>
<evidence type="ECO:0000259" key="2">
    <source>
        <dbReference type="Pfam" id="PF04149"/>
    </source>
</evidence>
<proteinExistence type="predicted"/>
<feature type="region of interest" description="Disordered" evidence="1">
    <location>
        <begin position="1"/>
        <end position="24"/>
    </location>
</feature>
<dbReference type="EMBL" id="VIWT01000001">
    <property type="protein sequence ID" value="TWF98329.1"/>
    <property type="molecule type" value="Genomic_DNA"/>
</dbReference>
<dbReference type="Proteomes" id="UP000317940">
    <property type="component" value="Unassembled WGS sequence"/>
</dbReference>
<evidence type="ECO:0000256" key="1">
    <source>
        <dbReference type="SAM" id="MobiDB-lite"/>
    </source>
</evidence>
<protein>
    <submittedName>
        <fullName evidence="3">Uncharacterized protein DUF397</fullName>
    </submittedName>
</protein>
<accession>A0A561UG40</accession>
<dbReference type="InterPro" id="IPR007278">
    <property type="entry name" value="DUF397"/>
</dbReference>